<organism evidence="2 3">
    <name type="scientific">Puccinia coronata f. sp. avenae</name>
    <dbReference type="NCBI Taxonomy" id="200324"/>
    <lineage>
        <taxon>Eukaryota</taxon>
        <taxon>Fungi</taxon>
        <taxon>Dikarya</taxon>
        <taxon>Basidiomycota</taxon>
        <taxon>Pucciniomycotina</taxon>
        <taxon>Pucciniomycetes</taxon>
        <taxon>Pucciniales</taxon>
        <taxon>Pucciniaceae</taxon>
        <taxon>Puccinia</taxon>
    </lineage>
</organism>
<keyword evidence="3" id="KW-1185">Reference proteome</keyword>
<dbReference type="EMBL" id="PGCJ01000196">
    <property type="protein sequence ID" value="PLW39327.1"/>
    <property type="molecule type" value="Genomic_DNA"/>
</dbReference>
<gene>
    <name evidence="2" type="ORF">PCANC_15319</name>
</gene>
<evidence type="ECO:0000313" key="3">
    <source>
        <dbReference type="Proteomes" id="UP000235388"/>
    </source>
</evidence>
<sequence length="95" mass="10580">MLKEDVEIEETGANQFDGNLDGDGDDIEMGNEESDSNSEVEAPLEMQKNHVSQILKKVNFVIQKITSSAARRSEFAVWSTKLEYNRPSLIAGYGI</sequence>
<name>A0A2N5UNX8_9BASI</name>
<dbReference type="OrthoDB" id="2516593at2759"/>
<dbReference type="Proteomes" id="UP000235388">
    <property type="component" value="Unassembled WGS sequence"/>
</dbReference>
<reference evidence="2 3" key="1">
    <citation type="submission" date="2017-11" db="EMBL/GenBank/DDBJ databases">
        <title>De novo assembly and phasing of dikaryotic genomes from two isolates of Puccinia coronata f. sp. avenae, the causal agent of oat crown rust.</title>
        <authorList>
            <person name="Miller M.E."/>
            <person name="Zhang Y."/>
            <person name="Omidvar V."/>
            <person name="Sperschneider J."/>
            <person name="Schwessinger B."/>
            <person name="Raley C."/>
            <person name="Palmer J.M."/>
            <person name="Garnica D."/>
            <person name="Upadhyaya N."/>
            <person name="Rathjen J."/>
            <person name="Taylor J.M."/>
            <person name="Park R.F."/>
            <person name="Dodds P.N."/>
            <person name="Hirsch C.D."/>
            <person name="Kianian S.F."/>
            <person name="Figueroa M."/>
        </authorList>
    </citation>
    <scope>NUCLEOTIDE SEQUENCE [LARGE SCALE GENOMIC DNA]</scope>
    <source>
        <strain evidence="2">12NC29</strain>
    </source>
</reference>
<dbReference type="AlphaFoldDB" id="A0A2N5UNX8"/>
<evidence type="ECO:0000256" key="1">
    <source>
        <dbReference type="SAM" id="MobiDB-lite"/>
    </source>
</evidence>
<feature type="compositionally biased region" description="Acidic residues" evidence="1">
    <location>
        <begin position="1"/>
        <end position="10"/>
    </location>
</feature>
<protein>
    <submittedName>
        <fullName evidence="2">Uncharacterized protein</fullName>
    </submittedName>
</protein>
<evidence type="ECO:0000313" key="2">
    <source>
        <dbReference type="EMBL" id="PLW39327.1"/>
    </source>
</evidence>
<comment type="caution">
    <text evidence="2">The sequence shown here is derived from an EMBL/GenBank/DDBJ whole genome shotgun (WGS) entry which is preliminary data.</text>
</comment>
<feature type="compositionally biased region" description="Acidic residues" evidence="1">
    <location>
        <begin position="20"/>
        <end position="38"/>
    </location>
</feature>
<dbReference type="STRING" id="200324.A0A2N5UNX8"/>
<accession>A0A2N5UNX8</accession>
<proteinExistence type="predicted"/>
<feature type="region of interest" description="Disordered" evidence="1">
    <location>
        <begin position="1"/>
        <end position="42"/>
    </location>
</feature>